<evidence type="ECO:0000259" key="1">
    <source>
        <dbReference type="Pfam" id="PF20167"/>
    </source>
</evidence>
<dbReference type="GeneID" id="103499141"/>
<reference evidence="3" key="1">
    <citation type="submission" date="2025-08" db="UniProtKB">
        <authorList>
            <consortium name="RefSeq"/>
        </authorList>
    </citation>
    <scope>IDENTIFICATION</scope>
    <source>
        <tissue evidence="3">Stem</tissue>
    </source>
</reference>
<dbReference type="Pfam" id="PF20167">
    <property type="entry name" value="Transposase_32"/>
    <property type="match status" value="1"/>
</dbReference>
<organism evidence="2 3">
    <name type="scientific">Cucumis melo</name>
    <name type="common">Muskmelon</name>
    <dbReference type="NCBI Taxonomy" id="3656"/>
    <lineage>
        <taxon>Eukaryota</taxon>
        <taxon>Viridiplantae</taxon>
        <taxon>Streptophyta</taxon>
        <taxon>Embryophyta</taxon>
        <taxon>Tracheophyta</taxon>
        <taxon>Spermatophyta</taxon>
        <taxon>Magnoliopsida</taxon>
        <taxon>eudicotyledons</taxon>
        <taxon>Gunneridae</taxon>
        <taxon>Pentapetalae</taxon>
        <taxon>rosids</taxon>
        <taxon>fabids</taxon>
        <taxon>Cucurbitales</taxon>
        <taxon>Cucurbitaceae</taxon>
        <taxon>Benincaseae</taxon>
        <taxon>Cucumis</taxon>
    </lineage>
</organism>
<protein>
    <submittedName>
        <fullName evidence="3">Uncharacterized protein LOC103499141</fullName>
    </submittedName>
</protein>
<dbReference type="KEGG" id="cmo:103499141"/>
<accession>A0A1S3CCK0</accession>
<feature type="domain" description="Putative plant transposon protein" evidence="1">
    <location>
        <begin position="48"/>
        <end position="209"/>
    </location>
</feature>
<evidence type="ECO:0000313" key="3">
    <source>
        <dbReference type="RefSeq" id="XP_008460262.1"/>
    </source>
</evidence>
<dbReference type="InParanoid" id="A0A1S3CCK0"/>
<proteinExistence type="predicted"/>
<keyword evidence="2" id="KW-1185">Reference proteome</keyword>
<dbReference type="AlphaFoldDB" id="A0A1S3CCK0"/>
<sequence length="282" mass="31926">MPINGISFHLEERVQRWKCVVQRQIADEVNVSHKHHLCLSIIALIVKAGMSKIISNVGPFFPQLIKEFIVNFPSKFNNPSSPDYQTMHIRDSMFKISLAIINDFLGNTVVSDFQSSHPSNDELTYVLFGVLNMSYSIKLALQTSFSSSHASSVFVALRTFLYQICNDESVDASLFMYNQLLRHVGTFGVKILIPLLRFFSSLLIHLNVDILAANDTLGFDSKTLSLSYRLFLDSHDLDLEHDMRPSRNPQAFDTDDIDVSSEVFFIPRDLASRIINTLTAES</sequence>
<gene>
    <name evidence="3" type="primary">LOC103499141</name>
</gene>
<dbReference type="InterPro" id="IPR046796">
    <property type="entry name" value="Transposase_32_dom"/>
</dbReference>
<evidence type="ECO:0000313" key="2">
    <source>
        <dbReference type="Proteomes" id="UP001652600"/>
    </source>
</evidence>
<dbReference type="Proteomes" id="UP001652600">
    <property type="component" value="Chromosome 10"/>
</dbReference>
<name>A0A1S3CCK0_CUCME</name>
<dbReference type="RefSeq" id="XP_008460262.1">
    <property type="nucleotide sequence ID" value="XM_008462040.1"/>
</dbReference>